<feature type="region of interest" description="Disordered" evidence="1">
    <location>
        <begin position="148"/>
        <end position="187"/>
    </location>
</feature>
<evidence type="ECO:0000256" key="1">
    <source>
        <dbReference type="SAM" id="MobiDB-lite"/>
    </source>
</evidence>
<feature type="region of interest" description="Disordered" evidence="1">
    <location>
        <begin position="199"/>
        <end position="237"/>
    </location>
</feature>
<feature type="compositionally biased region" description="Basic and acidic residues" evidence="1">
    <location>
        <begin position="45"/>
        <end position="55"/>
    </location>
</feature>
<feature type="compositionally biased region" description="Basic and acidic residues" evidence="1">
    <location>
        <begin position="173"/>
        <end position="182"/>
    </location>
</feature>
<gene>
    <name evidence="2" type="ORF">MCOR_31166</name>
</gene>
<accession>A0A6J8CM81</accession>
<keyword evidence="3" id="KW-1185">Reference proteome</keyword>
<proteinExistence type="predicted"/>
<feature type="region of interest" description="Disordered" evidence="1">
    <location>
        <begin position="42"/>
        <end position="61"/>
    </location>
</feature>
<dbReference type="AlphaFoldDB" id="A0A6J8CM81"/>
<sequence length="349" mass="38482">MVKIMDTHICGACKAEINDLDEFIVHKKQTCPVLHCQKEVSQNQHDSDQLSKENETENSNYSCLQHISIPKTASEEILRKHSESNLPSNSLHISGNDDLPVTEIDNIQNEKCQQIQDSSIEQPEFVVANPCTEHELSEPGQNVDKKVAHHCTEHTSPSNKSRDLNQLQPESSDTNKLHEHAETSVQLCSSPTIETDIECASPEIKQKTKQDSISKSLVEDHYSDSDQNESKDLAEVSSHLDCASAESVVCTPPPGHEYIQSTLQDRLATDRIFCHNSSAWSVTRETSSTLHTGLINTSSSNIATEVTALNLMSPVMSTEVSPAISTIVPPVMTTESFPLKSSHLSTETT</sequence>
<feature type="compositionally biased region" description="Basic and acidic residues" evidence="1">
    <location>
        <begin position="204"/>
        <end position="234"/>
    </location>
</feature>
<evidence type="ECO:0000313" key="2">
    <source>
        <dbReference type="EMBL" id="CAC5396636.1"/>
    </source>
</evidence>
<organism evidence="2 3">
    <name type="scientific">Mytilus coruscus</name>
    <name type="common">Sea mussel</name>
    <dbReference type="NCBI Taxonomy" id="42192"/>
    <lineage>
        <taxon>Eukaryota</taxon>
        <taxon>Metazoa</taxon>
        <taxon>Spiralia</taxon>
        <taxon>Lophotrochozoa</taxon>
        <taxon>Mollusca</taxon>
        <taxon>Bivalvia</taxon>
        <taxon>Autobranchia</taxon>
        <taxon>Pteriomorphia</taxon>
        <taxon>Mytilida</taxon>
        <taxon>Mytiloidea</taxon>
        <taxon>Mytilidae</taxon>
        <taxon>Mytilinae</taxon>
        <taxon>Mytilus</taxon>
    </lineage>
</organism>
<dbReference type="EMBL" id="CACVKT020005631">
    <property type="protein sequence ID" value="CAC5396636.1"/>
    <property type="molecule type" value="Genomic_DNA"/>
</dbReference>
<reference evidence="2 3" key="1">
    <citation type="submission" date="2020-06" db="EMBL/GenBank/DDBJ databases">
        <authorList>
            <person name="Li R."/>
            <person name="Bekaert M."/>
        </authorList>
    </citation>
    <scope>NUCLEOTIDE SEQUENCE [LARGE SCALE GENOMIC DNA]</scope>
    <source>
        <strain evidence="3">wild</strain>
    </source>
</reference>
<protein>
    <submittedName>
        <fullName evidence="2">Uncharacterized protein</fullName>
    </submittedName>
</protein>
<evidence type="ECO:0000313" key="3">
    <source>
        <dbReference type="Proteomes" id="UP000507470"/>
    </source>
</evidence>
<name>A0A6J8CM81_MYTCO</name>
<feature type="compositionally biased region" description="Polar residues" evidence="1">
    <location>
        <begin position="154"/>
        <end position="172"/>
    </location>
</feature>
<dbReference type="Proteomes" id="UP000507470">
    <property type="component" value="Unassembled WGS sequence"/>
</dbReference>